<dbReference type="OrthoDB" id="71166at2759"/>
<dbReference type="Proteomes" id="UP001153636">
    <property type="component" value="Chromosome 4"/>
</dbReference>
<reference evidence="2" key="1">
    <citation type="submission" date="2022-01" db="EMBL/GenBank/DDBJ databases">
        <authorList>
            <person name="King R."/>
        </authorList>
    </citation>
    <scope>NUCLEOTIDE SEQUENCE</scope>
</reference>
<organism evidence="2 3">
    <name type="scientific">Psylliodes chrysocephalus</name>
    <dbReference type="NCBI Taxonomy" id="3402493"/>
    <lineage>
        <taxon>Eukaryota</taxon>
        <taxon>Metazoa</taxon>
        <taxon>Ecdysozoa</taxon>
        <taxon>Arthropoda</taxon>
        <taxon>Hexapoda</taxon>
        <taxon>Insecta</taxon>
        <taxon>Pterygota</taxon>
        <taxon>Neoptera</taxon>
        <taxon>Endopterygota</taxon>
        <taxon>Coleoptera</taxon>
        <taxon>Polyphaga</taxon>
        <taxon>Cucujiformia</taxon>
        <taxon>Chrysomeloidea</taxon>
        <taxon>Chrysomelidae</taxon>
        <taxon>Galerucinae</taxon>
        <taxon>Alticini</taxon>
        <taxon>Psylliodes</taxon>
    </lineage>
</organism>
<proteinExistence type="predicted"/>
<gene>
    <name evidence="2" type="ORF">PSYICH_LOCUS9951</name>
</gene>
<name>A0A9P0GGF9_9CUCU</name>
<evidence type="ECO:0000256" key="1">
    <source>
        <dbReference type="SAM" id="MobiDB-lite"/>
    </source>
</evidence>
<feature type="region of interest" description="Disordered" evidence="1">
    <location>
        <begin position="1"/>
        <end position="29"/>
    </location>
</feature>
<protein>
    <submittedName>
        <fullName evidence="2">Uncharacterized protein</fullName>
    </submittedName>
</protein>
<dbReference type="EMBL" id="OV651816">
    <property type="protein sequence ID" value="CAH1109896.1"/>
    <property type="molecule type" value="Genomic_DNA"/>
</dbReference>
<feature type="compositionally biased region" description="Basic and acidic residues" evidence="1">
    <location>
        <begin position="1"/>
        <end position="21"/>
    </location>
</feature>
<evidence type="ECO:0000313" key="2">
    <source>
        <dbReference type="EMBL" id="CAH1109896.1"/>
    </source>
</evidence>
<evidence type="ECO:0000313" key="3">
    <source>
        <dbReference type="Proteomes" id="UP001153636"/>
    </source>
</evidence>
<dbReference type="AlphaFoldDB" id="A0A9P0GGF9"/>
<keyword evidence="3" id="KW-1185">Reference proteome</keyword>
<accession>A0A9P0GGF9</accession>
<sequence length="112" mass="13116">MREKKEKRENSKTTEKGKEKQYNVNTSTSNGLGDYVIAMYDGKPFIGLITDSEGDKYEINAMRQRTDKMWLWPKPKDQIWYSRNSIAKKIEKLVLSCKTGAYVCKDMDEYTK</sequence>